<dbReference type="EMBL" id="CDMH01000045">
    <property type="protein sequence ID" value="CRF42753.1"/>
    <property type="molecule type" value="Genomic_DNA"/>
</dbReference>
<dbReference type="GO" id="GO:0003899">
    <property type="term" value="F:DNA-directed RNA polymerase activity"/>
    <property type="evidence" value="ECO:0007669"/>
    <property type="project" value="UniProtKB-UniRule"/>
</dbReference>
<evidence type="ECO:0000313" key="17">
    <source>
        <dbReference type="Proteomes" id="UP000038622"/>
    </source>
</evidence>
<dbReference type="PROSITE" id="PS50880">
    <property type="entry name" value="TOPRIM"/>
    <property type="match status" value="1"/>
</dbReference>
<protein>
    <recommendedName>
        <fullName evidence="12">DNA primase</fullName>
        <ecNumber evidence="12">2.7.7.101</ecNumber>
    </recommendedName>
</protein>
<dbReference type="GO" id="GO:0006269">
    <property type="term" value="P:DNA replication, synthesis of primer"/>
    <property type="evidence" value="ECO:0007669"/>
    <property type="project" value="UniProtKB-UniRule"/>
</dbReference>
<comment type="domain">
    <text evidence="12">Contains an N-terminal zinc-binding domain, a central core domain that contains the primase activity, and a C-terminal DnaB-binding domain.</text>
</comment>
<dbReference type="Gene3D" id="3.90.980.10">
    <property type="entry name" value="DNA primase, catalytic core, N-terminal domain"/>
    <property type="match status" value="1"/>
</dbReference>
<evidence type="ECO:0000256" key="7">
    <source>
        <dbReference type="ARBA" id="ARBA00022771"/>
    </source>
</evidence>
<feature type="zinc finger region" description="CHC2-type" evidence="12">
    <location>
        <begin position="59"/>
        <end position="83"/>
    </location>
</feature>
<keyword evidence="8 12" id="KW-0862">Zinc</keyword>
<dbReference type="SMART" id="SM00493">
    <property type="entry name" value="TOPRIM"/>
    <property type="match status" value="1"/>
</dbReference>
<evidence type="ECO:0000256" key="4">
    <source>
        <dbReference type="ARBA" id="ARBA00022695"/>
    </source>
</evidence>
<dbReference type="Gene3D" id="3.90.580.10">
    <property type="entry name" value="Zinc finger, CHC2-type domain"/>
    <property type="match status" value="1"/>
</dbReference>
<dbReference type="InterPro" id="IPR034151">
    <property type="entry name" value="TOPRIM_DnaG_bac"/>
</dbReference>
<dbReference type="EC" id="2.7.7.101" evidence="12"/>
<dbReference type="Gene3D" id="1.10.860.10">
    <property type="entry name" value="DNAb Helicase, Chain A"/>
    <property type="match status" value="1"/>
</dbReference>
<dbReference type="NCBIfam" id="TIGR01391">
    <property type="entry name" value="dnaG"/>
    <property type="match status" value="1"/>
</dbReference>
<dbReference type="AlphaFoldDB" id="A0A0K2XA56"/>
<dbReference type="Proteomes" id="UP000038622">
    <property type="component" value="Unassembled WGS sequence"/>
</dbReference>
<evidence type="ECO:0000256" key="12">
    <source>
        <dbReference type="HAMAP-Rule" id="MF_00974"/>
    </source>
</evidence>
<comment type="similarity">
    <text evidence="12">Belongs to the DnaG primase family.</text>
</comment>
<evidence type="ECO:0000313" key="19">
    <source>
        <dbReference type="Proteomes" id="UP000045175"/>
    </source>
</evidence>
<sequence length="580" mass="65077">MGCTCLCAPLGKIKVSYAKFLNMITQESLEQLKQIADIVEVVQGYIPLKKVGSNYQAICPFHDEKTPSFVVSPQRNSFRCYGCSKAGNAFTFIMEYEKVDFPTAAQKLAGMFNVPLQFTHTAQPTTNVDVLEQIAQCYQAQLDKTPNALSYLQQRGVSPQSLKDFSLGFCTQQSVSTYIKEHRLDNKTLLELGVLGQDDFKRVFVRFNGRLMFPIHNPNGKIVGFGGRVLQSNSAGDSKNRSQMAKYINSPQSRLFNKSKLLYGYFQARQSILKTKQLILTEGYLDVILLHQAGFNTAVATLGTALTPEHLPALSRGEPSIILLYDGDKAGHLAAFKASQLLAKELKGGGVVLLPPQFDPADMILQGQAQALKTLLERPIPFIEFVLQGIVRGYNLNDPLQKKQAFEQVQAFLHTLPPMVQEDYKPMAASLLQTSLRFLDPHKPKTQNRQPLAQRLISDPLEELLIKYMALYPELLERAKAYITPQVFKHCAHAFELLCSSQPEDAQIAAIKLDERLPTATPPHEDFDAQLALLIKRYCAAQLEQINHLYTHLELAQRLEMLAQWRSKLHQSNQGELVKV</sequence>
<dbReference type="InterPro" id="IPR037068">
    <property type="entry name" value="DNA_primase_core_N_sf"/>
</dbReference>
<comment type="subunit">
    <text evidence="12">Monomer. Interacts with DnaB.</text>
</comment>
<keyword evidence="5 12" id="KW-0235">DNA replication</keyword>
<comment type="catalytic activity">
    <reaction evidence="12">
        <text>ssDNA + n NTP = ssDNA/pppN(pN)n-1 hybrid + (n-1) diphosphate.</text>
        <dbReference type="EC" id="2.7.7.101"/>
    </reaction>
</comment>
<dbReference type="GO" id="GO:0000428">
    <property type="term" value="C:DNA-directed RNA polymerase complex"/>
    <property type="evidence" value="ECO:0007669"/>
    <property type="project" value="UniProtKB-KW"/>
</dbReference>
<evidence type="ECO:0000313" key="15">
    <source>
        <dbReference type="EMBL" id="CRF42753.1"/>
    </source>
</evidence>
<comment type="function">
    <text evidence="12">RNA polymerase that catalyzes the synthesis of short RNA molecules used as primers for DNA polymerase during DNA replication.</text>
</comment>
<dbReference type="Proteomes" id="UP000041394">
    <property type="component" value="Unassembled WGS sequence"/>
</dbReference>
<dbReference type="SMART" id="SM00400">
    <property type="entry name" value="ZnF_CHCC"/>
    <property type="match status" value="1"/>
</dbReference>
<dbReference type="Pfam" id="PF01807">
    <property type="entry name" value="Zn_ribbon_DnaG"/>
    <property type="match status" value="1"/>
</dbReference>
<dbReference type="FunFam" id="3.90.580.10:FF:000001">
    <property type="entry name" value="DNA primase"/>
    <property type="match status" value="1"/>
</dbReference>
<dbReference type="Pfam" id="PF13662">
    <property type="entry name" value="Toprim_4"/>
    <property type="match status" value="1"/>
</dbReference>
<dbReference type="Pfam" id="PF16730">
    <property type="entry name" value="DnaGprimase_HBD"/>
    <property type="match status" value="1"/>
</dbReference>
<dbReference type="SUPFAM" id="SSF57783">
    <property type="entry name" value="Zinc beta-ribbon"/>
    <property type="match status" value="1"/>
</dbReference>
<name>A0A0K2XA56_9HELI</name>
<evidence type="ECO:0000313" key="14">
    <source>
        <dbReference type="EMBL" id="CRF41599.1"/>
    </source>
</evidence>
<keyword evidence="1 12" id="KW-0240">DNA-directed RNA polymerase</keyword>
<evidence type="ECO:0000256" key="1">
    <source>
        <dbReference type="ARBA" id="ARBA00022478"/>
    </source>
</evidence>
<evidence type="ECO:0000256" key="6">
    <source>
        <dbReference type="ARBA" id="ARBA00022723"/>
    </source>
</evidence>
<keyword evidence="4 12" id="KW-0548">Nucleotidyltransferase</keyword>
<dbReference type="EMBL" id="CDMN01000017">
    <property type="protein sequence ID" value="CRF43905.1"/>
    <property type="molecule type" value="Genomic_DNA"/>
</dbReference>
<evidence type="ECO:0000313" key="18">
    <source>
        <dbReference type="Proteomes" id="UP000041394"/>
    </source>
</evidence>
<evidence type="ECO:0000256" key="5">
    <source>
        <dbReference type="ARBA" id="ARBA00022705"/>
    </source>
</evidence>
<dbReference type="InterPro" id="IPR013264">
    <property type="entry name" value="DNAG_N"/>
</dbReference>
<evidence type="ECO:0000256" key="9">
    <source>
        <dbReference type="ARBA" id="ARBA00022842"/>
    </source>
</evidence>
<dbReference type="InterPro" id="IPR036977">
    <property type="entry name" value="DNA_primase_Znf_CHC2"/>
</dbReference>
<keyword evidence="7 12" id="KW-0863">Zinc-finger</keyword>
<dbReference type="PANTHER" id="PTHR30313:SF2">
    <property type="entry name" value="DNA PRIMASE"/>
    <property type="match status" value="1"/>
</dbReference>
<dbReference type="Gene3D" id="3.40.1360.10">
    <property type="match status" value="1"/>
</dbReference>
<dbReference type="InterPro" id="IPR031988">
    <property type="entry name" value="DnaG_HBD"/>
</dbReference>
<gene>
    <name evidence="12" type="primary">dnaG</name>
    <name evidence="14" type="ORF">HAL011_14030</name>
    <name evidence="15" type="ORF">HAL013_09590</name>
    <name evidence="16" type="ORF">HAL09_04640</name>
</gene>
<keyword evidence="10 12" id="KW-0238">DNA-binding</keyword>
<dbReference type="SUPFAM" id="SSF56731">
    <property type="entry name" value="DNA primase core"/>
    <property type="match status" value="1"/>
</dbReference>
<keyword evidence="9" id="KW-0460">Magnesium</keyword>
<keyword evidence="2 12" id="KW-0639">Primosome</keyword>
<dbReference type="HAMAP" id="MF_00974">
    <property type="entry name" value="DNA_primase_DnaG"/>
    <property type="match status" value="1"/>
</dbReference>
<dbReference type="CDD" id="cd03364">
    <property type="entry name" value="TOPRIM_DnaG_primases"/>
    <property type="match status" value="1"/>
</dbReference>
<dbReference type="GO" id="GO:0005737">
    <property type="term" value="C:cytoplasm"/>
    <property type="evidence" value="ECO:0007669"/>
    <property type="project" value="TreeGrafter"/>
</dbReference>
<dbReference type="Pfam" id="PF08275">
    <property type="entry name" value="DNAG_N"/>
    <property type="match status" value="1"/>
</dbReference>
<dbReference type="InterPro" id="IPR016136">
    <property type="entry name" value="DNA_helicase_N/primase_C"/>
</dbReference>
<dbReference type="GO" id="GO:1990077">
    <property type="term" value="C:primosome complex"/>
    <property type="evidence" value="ECO:0007669"/>
    <property type="project" value="UniProtKB-KW"/>
</dbReference>
<feature type="domain" description="Toprim" evidence="13">
    <location>
        <begin position="276"/>
        <end position="361"/>
    </location>
</feature>
<dbReference type="InterPro" id="IPR030846">
    <property type="entry name" value="DnaG_bac"/>
</dbReference>
<reference evidence="18 19" key="2">
    <citation type="submission" date="2014-12" db="EMBL/GenBank/DDBJ databases">
        <authorList>
            <person name="Jaenicke S."/>
        </authorList>
    </citation>
    <scope>NUCLEOTIDE SEQUENCE [LARGE SCALE GENOMIC DNA]</scope>
</reference>
<dbReference type="STRING" id="1578720.HAL011_14030"/>
<evidence type="ECO:0000256" key="2">
    <source>
        <dbReference type="ARBA" id="ARBA00022515"/>
    </source>
</evidence>
<keyword evidence="6 12" id="KW-0479">Metal-binding</keyword>
<dbReference type="InterPro" id="IPR006295">
    <property type="entry name" value="DNA_primase_DnaG"/>
</dbReference>
<dbReference type="EMBL" id="CDML01000046">
    <property type="protein sequence ID" value="CRF41599.1"/>
    <property type="molecule type" value="Genomic_DNA"/>
</dbReference>
<evidence type="ECO:0000256" key="8">
    <source>
        <dbReference type="ARBA" id="ARBA00022833"/>
    </source>
</evidence>
<keyword evidence="3 12" id="KW-0808">Transferase</keyword>
<accession>A0A0K2XA56</accession>
<comment type="cofactor">
    <cofactor evidence="12">
        <name>Zn(2+)</name>
        <dbReference type="ChEBI" id="CHEBI:29105"/>
    </cofactor>
    <text evidence="12">Binds 1 zinc ion per monomer.</text>
</comment>
<keyword evidence="11 12" id="KW-0804">Transcription</keyword>
<reference evidence="17" key="3">
    <citation type="submission" date="2014-12" db="EMBL/GenBank/DDBJ databases">
        <authorList>
            <person name="Smet A."/>
        </authorList>
    </citation>
    <scope>NUCLEOTIDE SEQUENCE [LARGE SCALE GENOMIC DNA]</scope>
</reference>
<dbReference type="GO" id="GO:0008270">
    <property type="term" value="F:zinc ion binding"/>
    <property type="evidence" value="ECO:0007669"/>
    <property type="project" value="UniProtKB-UniRule"/>
</dbReference>
<dbReference type="InterPro" id="IPR002694">
    <property type="entry name" value="Znf_CHC2"/>
</dbReference>
<evidence type="ECO:0000313" key="16">
    <source>
        <dbReference type="EMBL" id="CRF43905.1"/>
    </source>
</evidence>
<reference evidence="14" key="1">
    <citation type="submission" date="2014-12" db="EMBL/GenBank/DDBJ databases">
        <title>Whole genome sequences of four Staphylococcus schleiferi canine isolates.</title>
        <authorList>
            <person name="Misic A.M."/>
            <person name="Cain C."/>
            <person name="Morris D.O."/>
            <person name="Rankin S."/>
            <person name="Beiting D."/>
        </authorList>
    </citation>
    <scope>NUCLEOTIDE SEQUENCE</scope>
    <source>
        <strain evidence="14">ASB11</strain>
        <strain evidence="15">ASB13</strain>
        <strain evidence="16">ASB9</strain>
    </source>
</reference>
<dbReference type="InterPro" id="IPR006171">
    <property type="entry name" value="TOPRIM_dom"/>
</dbReference>
<dbReference type="GO" id="GO:0003677">
    <property type="term" value="F:DNA binding"/>
    <property type="evidence" value="ECO:0007669"/>
    <property type="project" value="UniProtKB-KW"/>
</dbReference>
<evidence type="ECO:0000256" key="3">
    <source>
        <dbReference type="ARBA" id="ARBA00022679"/>
    </source>
</evidence>
<evidence type="ECO:0000256" key="11">
    <source>
        <dbReference type="ARBA" id="ARBA00023163"/>
    </source>
</evidence>
<dbReference type="PANTHER" id="PTHR30313">
    <property type="entry name" value="DNA PRIMASE"/>
    <property type="match status" value="1"/>
</dbReference>
<keyword evidence="17" id="KW-1185">Reference proteome</keyword>
<dbReference type="InterPro" id="IPR050219">
    <property type="entry name" value="DnaG_primase"/>
</dbReference>
<proteinExistence type="inferred from homology"/>
<evidence type="ECO:0000256" key="10">
    <source>
        <dbReference type="ARBA" id="ARBA00023125"/>
    </source>
</evidence>
<evidence type="ECO:0000259" key="13">
    <source>
        <dbReference type="PROSITE" id="PS50880"/>
    </source>
</evidence>
<dbReference type="Proteomes" id="UP000045175">
    <property type="component" value="Unassembled WGS sequence"/>
</dbReference>
<organism evidence="14 17">
    <name type="scientific">Helicobacter ailurogastricus</name>
    <dbReference type="NCBI Taxonomy" id="1578720"/>
    <lineage>
        <taxon>Bacteria</taxon>
        <taxon>Pseudomonadati</taxon>
        <taxon>Campylobacterota</taxon>
        <taxon>Epsilonproteobacteria</taxon>
        <taxon>Campylobacterales</taxon>
        <taxon>Helicobacteraceae</taxon>
        <taxon>Helicobacter</taxon>
    </lineage>
</organism>